<evidence type="ECO:0000256" key="9">
    <source>
        <dbReference type="ARBA" id="ARBA00022692"/>
    </source>
</evidence>
<evidence type="ECO:0000256" key="15">
    <source>
        <dbReference type="ARBA" id="ARBA00023004"/>
    </source>
</evidence>
<evidence type="ECO:0000256" key="17">
    <source>
        <dbReference type="ARBA" id="ARBA00023136"/>
    </source>
</evidence>
<evidence type="ECO:0000256" key="16">
    <source>
        <dbReference type="ARBA" id="ARBA00023014"/>
    </source>
</evidence>
<evidence type="ECO:0000256" key="7">
    <source>
        <dbReference type="ARBA" id="ARBA00022448"/>
    </source>
</evidence>
<evidence type="ECO:0000256" key="1">
    <source>
        <dbReference type="ARBA" id="ARBA00002444"/>
    </source>
</evidence>
<dbReference type="EC" id="7.1.1.8" evidence="5 20"/>
<evidence type="ECO:0000313" key="25">
    <source>
        <dbReference type="Proteomes" id="UP001500359"/>
    </source>
</evidence>
<evidence type="ECO:0000256" key="10">
    <source>
        <dbReference type="ARBA" id="ARBA00022714"/>
    </source>
</evidence>
<feature type="region of interest" description="Disordered" evidence="22">
    <location>
        <begin position="1"/>
        <end position="24"/>
    </location>
</feature>
<keyword evidence="14 20" id="KW-1133">Transmembrane helix</keyword>
<dbReference type="Gene3D" id="1.20.5.510">
    <property type="entry name" value="Single helix bin"/>
    <property type="match status" value="1"/>
</dbReference>
<dbReference type="NCBIfam" id="TIGR01416">
    <property type="entry name" value="Rieske_proteo"/>
    <property type="match status" value="1"/>
</dbReference>
<keyword evidence="18" id="KW-1015">Disulfide bond</keyword>
<evidence type="ECO:0000256" key="13">
    <source>
        <dbReference type="ARBA" id="ARBA00022982"/>
    </source>
</evidence>
<dbReference type="InterPro" id="IPR006311">
    <property type="entry name" value="TAT_signal"/>
</dbReference>
<evidence type="ECO:0000256" key="4">
    <source>
        <dbReference type="ARBA" id="ARBA00011649"/>
    </source>
</evidence>
<organism evidence="24 25">
    <name type="scientific">Aliiglaciecola litoralis</name>
    <dbReference type="NCBI Taxonomy" id="582857"/>
    <lineage>
        <taxon>Bacteria</taxon>
        <taxon>Pseudomonadati</taxon>
        <taxon>Pseudomonadota</taxon>
        <taxon>Gammaproteobacteria</taxon>
        <taxon>Alteromonadales</taxon>
        <taxon>Alteromonadaceae</taxon>
        <taxon>Aliiglaciecola</taxon>
    </lineage>
</organism>
<evidence type="ECO:0000256" key="8">
    <source>
        <dbReference type="ARBA" id="ARBA00022475"/>
    </source>
</evidence>
<evidence type="ECO:0000256" key="2">
    <source>
        <dbReference type="ARBA" id="ARBA00004162"/>
    </source>
</evidence>
<dbReference type="InterPro" id="IPR019470">
    <property type="entry name" value="Ubiq_cytC_Rdtase_Fe-S_su_TAT"/>
</dbReference>
<dbReference type="Proteomes" id="UP001500359">
    <property type="component" value="Unassembled WGS sequence"/>
</dbReference>
<dbReference type="PRINTS" id="PR00162">
    <property type="entry name" value="RIESKE"/>
</dbReference>
<dbReference type="InterPro" id="IPR014349">
    <property type="entry name" value="Rieske_Fe-S_prot"/>
</dbReference>
<dbReference type="Pfam" id="PF10399">
    <property type="entry name" value="UCR_Fe-S_N"/>
    <property type="match status" value="1"/>
</dbReference>
<dbReference type="InterPro" id="IPR036922">
    <property type="entry name" value="Rieske_2Fe-2S_sf"/>
</dbReference>
<name>A0ABN1LGB3_9ALTE</name>
<comment type="subunit">
    <text evidence="4 21">The main subunits of complex b-c1 are: cytochrome b, cytochrome c1 and the Rieske protein.</text>
</comment>
<comment type="subcellular location">
    <subcellularLocation>
        <location evidence="2">Cell membrane</location>
        <topology evidence="2">Single-pass membrane protein</topology>
    </subcellularLocation>
</comment>
<dbReference type="InterPro" id="IPR006317">
    <property type="entry name" value="Ubiquinol_cyt_c_Rdtase_Fe-S-su"/>
</dbReference>
<feature type="domain" description="Rieske" evidence="23">
    <location>
        <begin position="97"/>
        <end position="202"/>
    </location>
</feature>
<evidence type="ECO:0000256" key="6">
    <source>
        <dbReference type="ARBA" id="ARBA00019816"/>
    </source>
</evidence>
<comment type="similarity">
    <text evidence="3">Belongs to the Rieske iron-sulfur protein family.</text>
</comment>
<evidence type="ECO:0000256" key="3">
    <source>
        <dbReference type="ARBA" id="ARBA00010651"/>
    </source>
</evidence>
<reference evidence="24 25" key="1">
    <citation type="journal article" date="2019" name="Int. J. Syst. Evol. Microbiol.">
        <title>The Global Catalogue of Microorganisms (GCM) 10K type strain sequencing project: providing services to taxonomists for standard genome sequencing and annotation.</title>
        <authorList>
            <consortium name="The Broad Institute Genomics Platform"/>
            <consortium name="The Broad Institute Genome Sequencing Center for Infectious Disease"/>
            <person name="Wu L."/>
            <person name="Ma J."/>
        </authorList>
    </citation>
    <scope>NUCLEOTIDE SEQUENCE [LARGE SCALE GENOMIC DNA]</scope>
    <source>
        <strain evidence="24 25">JCM 15896</strain>
    </source>
</reference>
<keyword evidence="17 20" id="KW-0472">Membrane</keyword>
<dbReference type="InterPro" id="IPR005805">
    <property type="entry name" value="Rieske_Fe-S_prot_C"/>
</dbReference>
<dbReference type="PANTHER" id="PTHR10134">
    <property type="entry name" value="CYTOCHROME B-C1 COMPLEX SUBUNIT RIESKE, MITOCHONDRIAL"/>
    <property type="match status" value="1"/>
</dbReference>
<evidence type="ECO:0000256" key="12">
    <source>
        <dbReference type="ARBA" id="ARBA00022967"/>
    </source>
</evidence>
<evidence type="ECO:0000313" key="24">
    <source>
        <dbReference type="EMBL" id="GAA0855626.1"/>
    </source>
</evidence>
<keyword evidence="16" id="KW-0411">Iron-sulfur</keyword>
<evidence type="ECO:0000256" key="14">
    <source>
        <dbReference type="ARBA" id="ARBA00022989"/>
    </source>
</evidence>
<sequence>MSNVSVDTNDSSVNGNQPQDNPRRRFLTVATSVVGAVGVAGAAIPFIGSWNPSEKAKAAGADVEIDISKVEPGQLIRVIWRSKPVWVVRRTPELLASLSAHEDQLKDPNSEVEQQPPFAQNPYRSLKEEYLILVGICTHLGCSPQHLTDGAFAQYAEGVAEGFFCPCHGSKFDMAGRVFESVPAPSNLQVPPYFFKDDATVVIGSLEGESA</sequence>
<evidence type="ECO:0000259" key="23">
    <source>
        <dbReference type="PROSITE" id="PS51296"/>
    </source>
</evidence>
<evidence type="ECO:0000256" key="21">
    <source>
        <dbReference type="RuleBase" id="RU004497"/>
    </source>
</evidence>
<dbReference type="SUPFAM" id="SSF50022">
    <property type="entry name" value="ISP domain"/>
    <property type="match status" value="1"/>
</dbReference>
<gene>
    <name evidence="24" type="primary">petA</name>
    <name evidence="24" type="ORF">GCM10009114_14890</name>
</gene>
<keyword evidence="15" id="KW-0408">Iron</keyword>
<evidence type="ECO:0000256" key="22">
    <source>
        <dbReference type="SAM" id="MobiDB-lite"/>
    </source>
</evidence>
<comment type="miscellaneous">
    <text evidence="20">The Rieske protein is a high potential 2Fe-2S protein.</text>
</comment>
<keyword evidence="8" id="KW-1003">Cell membrane</keyword>
<comment type="function">
    <text evidence="1">Component of the ubiquinol-cytochrome c reductase complex (complex III or cytochrome b-c1 complex), which is a respiratory chain that generates an electrochemical potential coupled to ATP synthesis.</text>
</comment>
<proteinExistence type="inferred from homology"/>
<keyword evidence="10" id="KW-0001">2Fe-2S</keyword>
<evidence type="ECO:0000256" key="20">
    <source>
        <dbReference type="RuleBase" id="RU004494"/>
    </source>
</evidence>
<dbReference type="Gene3D" id="2.102.10.10">
    <property type="entry name" value="Rieske [2Fe-2S] iron-sulphur domain"/>
    <property type="match status" value="1"/>
</dbReference>
<feature type="transmembrane region" description="Helical" evidence="20">
    <location>
        <begin position="26"/>
        <end position="47"/>
    </location>
</feature>
<dbReference type="InterPro" id="IPR017941">
    <property type="entry name" value="Rieske_2Fe-2S"/>
</dbReference>
<keyword evidence="12" id="KW-1278">Translocase</keyword>
<protein>
    <recommendedName>
        <fullName evidence="6 20">Ubiquinol-cytochrome c reductase iron-sulfur subunit</fullName>
        <ecNumber evidence="5 20">7.1.1.8</ecNumber>
    </recommendedName>
</protein>
<dbReference type="RefSeq" id="WP_343858253.1">
    <property type="nucleotide sequence ID" value="NZ_BAAAFD010000003.1"/>
</dbReference>
<accession>A0ABN1LGB3</accession>
<comment type="caution">
    <text evidence="24">The sequence shown here is derived from an EMBL/GenBank/DDBJ whole genome shotgun (WGS) entry which is preliminary data.</text>
</comment>
<dbReference type="EMBL" id="BAAAFD010000003">
    <property type="protein sequence ID" value="GAA0855626.1"/>
    <property type="molecule type" value="Genomic_DNA"/>
</dbReference>
<evidence type="ECO:0000256" key="5">
    <source>
        <dbReference type="ARBA" id="ARBA00012951"/>
    </source>
</evidence>
<evidence type="ECO:0000256" key="19">
    <source>
        <dbReference type="ARBA" id="ARBA00029351"/>
    </source>
</evidence>
<feature type="compositionally biased region" description="Low complexity" evidence="22">
    <location>
        <begin position="1"/>
        <end position="16"/>
    </location>
</feature>
<keyword evidence="25" id="KW-1185">Reference proteome</keyword>
<comment type="catalytic activity">
    <reaction evidence="19 20">
        <text>a quinol + 2 Fe(III)-[cytochrome c](out) = a quinone + 2 Fe(II)-[cytochrome c](out) + 2 H(+)(out)</text>
        <dbReference type="Rhea" id="RHEA:11484"/>
        <dbReference type="Rhea" id="RHEA-COMP:10350"/>
        <dbReference type="Rhea" id="RHEA-COMP:14399"/>
        <dbReference type="ChEBI" id="CHEBI:15378"/>
        <dbReference type="ChEBI" id="CHEBI:24646"/>
        <dbReference type="ChEBI" id="CHEBI:29033"/>
        <dbReference type="ChEBI" id="CHEBI:29034"/>
        <dbReference type="ChEBI" id="CHEBI:132124"/>
        <dbReference type="EC" id="7.1.1.8"/>
    </reaction>
</comment>
<dbReference type="PROSITE" id="PS51296">
    <property type="entry name" value="RIESKE"/>
    <property type="match status" value="1"/>
</dbReference>
<dbReference type="PROSITE" id="PS51318">
    <property type="entry name" value="TAT"/>
    <property type="match status" value="1"/>
</dbReference>
<keyword evidence="7 20" id="KW-0813">Transport</keyword>
<evidence type="ECO:0000256" key="11">
    <source>
        <dbReference type="ARBA" id="ARBA00022723"/>
    </source>
</evidence>
<keyword evidence="13 20" id="KW-0249">Electron transport</keyword>
<keyword evidence="11" id="KW-0479">Metal-binding</keyword>
<keyword evidence="9 20" id="KW-0812">Transmembrane</keyword>
<evidence type="ECO:0000256" key="18">
    <source>
        <dbReference type="ARBA" id="ARBA00023157"/>
    </source>
</evidence>
<dbReference type="Pfam" id="PF00355">
    <property type="entry name" value="Rieske"/>
    <property type="match status" value="1"/>
</dbReference>
<comment type="cofactor">
    <cofactor evidence="20">
        <name>[2Fe-2S] cluster</name>
        <dbReference type="ChEBI" id="CHEBI:190135"/>
    </cofactor>
    <text evidence="20">Binds 1 [2Fe-2S] cluster per subunit.</text>
</comment>
<dbReference type="CDD" id="cd03470">
    <property type="entry name" value="Rieske_cytochrome_bc1"/>
    <property type="match status" value="1"/>
</dbReference>